<name>A0A9D1TY06_9BACT</name>
<dbReference type="EMBL" id="DXHL01000029">
    <property type="protein sequence ID" value="HIW11073.1"/>
    <property type="molecule type" value="Genomic_DNA"/>
</dbReference>
<organism evidence="1 2">
    <name type="scientific">Candidatus Rikenella faecigallinarum</name>
    <dbReference type="NCBI Taxonomy" id="2838745"/>
    <lineage>
        <taxon>Bacteria</taxon>
        <taxon>Pseudomonadati</taxon>
        <taxon>Bacteroidota</taxon>
        <taxon>Bacteroidia</taxon>
        <taxon>Bacteroidales</taxon>
        <taxon>Rikenellaceae</taxon>
        <taxon>Rikenella</taxon>
    </lineage>
</organism>
<protein>
    <submittedName>
        <fullName evidence="1">Uncharacterized protein</fullName>
    </submittedName>
</protein>
<evidence type="ECO:0000313" key="1">
    <source>
        <dbReference type="EMBL" id="HIW11073.1"/>
    </source>
</evidence>
<dbReference type="AlphaFoldDB" id="A0A9D1TY06"/>
<accession>A0A9D1TY06</accession>
<evidence type="ECO:0000313" key="2">
    <source>
        <dbReference type="Proteomes" id="UP000823926"/>
    </source>
</evidence>
<reference evidence="1" key="2">
    <citation type="submission" date="2021-04" db="EMBL/GenBank/DDBJ databases">
        <authorList>
            <person name="Gilroy R."/>
        </authorList>
    </citation>
    <scope>NUCLEOTIDE SEQUENCE</scope>
    <source>
        <strain evidence="1">ChiBcec15-1070</strain>
    </source>
</reference>
<proteinExistence type="predicted"/>
<gene>
    <name evidence="1" type="ORF">H9888_06190</name>
</gene>
<dbReference type="Proteomes" id="UP000823926">
    <property type="component" value="Unassembled WGS sequence"/>
</dbReference>
<reference evidence="1" key="1">
    <citation type="journal article" date="2021" name="PeerJ">
        <title>Extensive microbial diversity within the chicken gut microbiome revealed by metagenomics and culture.</title>
        <authorList>
            <person name="Gilroy R."/>
            <person name="Ravi A."/>
            <person name="Getino M."/>
            <person name="Pursley I."/>
            <person name="Horton D.L."/>
            <person name="Alikhan N.F."/>
            <person name="Baker D."/>
            <person name="Gharbi K."/>
            <person name="Hall N."/>
            <person name="Watson M."/>
            <person name="Adriaenssens E.M."/>
            <person name="Foster-Nyarko E."/>
            <person name="Jarju S."/>
            <person name="Secka A."/>
            <person name="Antonio M."/>
            <person name="Oren A."/>
            <person name="Chaudhuri R.R."/>
            <person name="La Ragione R."/>
            <person name="Hildebrand F."/>
            <person name="Pallen M.J."/>
        </authorList>
    </citation>
    <scope>NUCLEOTIDE SEQUENCE</scope>
    <source>
        <strain evidence="1">ChiBcec15-1070</strain>
    </source>
</reference>
<sequence>MESYTALLRSIPASCAEWEELEVEHLAAEKVAVLIREGFIALSPQNFNSLKEHFPPAHLALLERHAAEFDERITEFALDAEDVRMLMRSEVLSFTQKRDLMGEVDEALIVGQKDTCRQVGGLLYAHEDHGPLSVTLLEALLRHASNVEQRITLLLNHWDCIKTGYDITLLLLACGSPYNEVTEKGKHPKIPNTPYNKALAEKLETEGYISSKSPKGEEIRINTRRR</sequence>
<comment type="caution">
    <text evidence="1">The sequence shown here is derived from an EMBL/GenBank/DDBJ whole genome shotgun (WGS) entry which is preliminary data.</text>
</comment>